<reference evidence="11 12" key="2">
    <citation type="submission" date="2013-11" db="EMBL/GenBank/DDBJ databases">
        <title>Whole genome shotgun sequence of Vibrio halioticoli NBRC 102217.</title>
        <authorList>
            <person name="Isaki S."/>
            <person name="Kimura A."/>
            <person name="Ohji S."/>
            <person name="Hosoyama A."/>
            <person name="Fujita N."/>
            <person name="Hashimoto M."/>
            <person name="Hosoyama Y."/>
            <person name="Yamazoe A."/>
        </authorList>
    </citation>
    <scope>NUCLEOTIDE SEQUENCE [LARGE SCALE GENOMIC DNA]</scope>
    <source>
        <strain evidence="11 12">NBRC 102217</strain>
    </source>
</reference>
<dbReference type="OrthoDB" id="9808980at2"/>
<comment type="cofactor">
    <cofactor evidence="1">
        <name>FAD</name>
        <dbReference type="ChEBI" id="CHEBI:57692"/>
    </cofactor>
</comment>
<organism evidence="11 12">
    <name type="scientific">Vibrio halioticoli NBRC 102217</name>
    <dbReference type="NCBI Taxonomy" id="1219072"/>
    <lineage>
        <taxon>Bacteria</taxon>
        <taxon>Pseudomonadati</taxon>
        <taxon>Pseudomonadota</taxon>
        <taxon>Gammaproteobacteria</taxon>
        <taxon>Vibrionales</taxon>
        <taxon>Vibrionaceae</taxon>
        <taxon>Vibrio</taxon>
    </lineage>
</organism>
<dbReference type="PRINTS" id="PR00411">
    <property type="entry name" value="PNDRDTASEI"/>
</dbReference>
<evidence type="ECO:0000313" key="12">
    <source>
        <dbReference type="Proteomes" id="UP000017800"/>
    </source>
</evidence>
<feature type="domain" description="Rubredoxin binding" evidence="10">
    <location>
        <begin position="307"/>
        <end position="377"/>
    </location>
</feature>
<gene>
    <name evidence="11" type="primary">norW</name>
    <name evidence="11" type="ORF">VHA01S_070_00080</name>
</gene>
<dbReference type="Gene3D" id="3.30.390.120">
    <property type="match status" value="1"/>
</dbReference>
<reference evidence="11 12" key="1">
    <citation type="submission" date="2013-10" db="EMBL/GenBank/DDBJ databases">
        <authorList>
            <person name="Ichikawa N."/>
            <person name="Kimura A."/>
            <person name="Ohji S."/>
            <person name="Hosoyama A."/>
            <person name="Fujita N."/>
        </authorList>
    </citation>
    <scope>NUCLEOTIDE SEQUENCE [LARGE SCALE GENOMIC DNA]</scope>
    <source>
        <strain evidence="11 12">NBRC 102217</strain>
    </source>
</reference>
<keyword evidence="6" id="KW-0274">FAD</keyword>
<comment type="similarity">
    <text evidence="3">Belongs to the FAD-dependent oxidoreductase family.</text>
</comment>
<feature type="domain" description="FAD/NAD(P)-binding" evidence="9">
    <location>
        <begin position="4"/>
        <end position="279"/>
    </location>
</feature>
<evidence type="ECO:0000256" key="5">
    <source>
        <dbReference type="ARBA" id="ARBA00022630"/>
    </source>
</evidence>
<dbReference type="EMBL" id="BAUJ01000070">
    <property type="protein sequence ID" value="GAD91147.1"/>
    <property type="molecule type" value="Genomic_DNA"/>
</dbReference>
<dbReference type="GO" id="GO:0005737">
    <property type="term" value="C:cytoplasm"/>
    <property type="evidence" value="ECO:0007669"/>
    <property type="project" value="UniProtKB-SubCell"/>
</dbReference>
<comment type="caution">
    <text evidence="11">The sequence shown here is derived from an EMBL/GenBank/DDBJ whole genome shotgun (WGS) entry which is preliminary data.</text>
</comment>
<comment type="subcellular location">
    <subcellularLocation>
        <location evidence="2">Cytoplasm</location>
    </subcellularLocation>
</comment>
<keyword evidence="7" id="KW-0560">Oxidoreductase</keyword>
<dbReference type="SUPFAM" id="SSF51905">
    <property type="entry name" value="FAD/NAD(P)-binding domain"/>
    <property type="match status" value="2"/>
</dbReference>
<dbReference type="AlphaFoldDB" id="V5FR46"/>
<name>V5FR46_9VIBR</name>
<dbReference type="PRINTS" id="PR00368">
    <property type="entry name" value="FADPNR"/>
</dbReference>
<dbReference type="InterPro" id="IPR036188">
    <property type="entry name" value="FAD/NAD-bd_sf"/>
</dbReference>
<dbReference type="eggNOG" id="COG0446">
    <property type="taxonomic scope" value="Bacteria"/>
</dbReference>
<evidence type="ECO:0000256" key="8">
    <source>
        <dbReference type="ARBA" id="ARBA00023027"/>
    </source>
</evidence>
<dbReference type="RefSeq" id="WP_023405443.1">
    <property type="nucleotide sequence ID" value="NZ_BAUJ01000070.1"/>
</dbReference>
<evidence type="ECO:0000256" key="2">
    <source>
        <dbReference type="ARBA" id="ARBA00004496"/>
    </source>
</evidence>
<dbReference type="InterPro" id="IPR041364">
    <property type="entry name" value="Rbx-bd"/>
</dbReference>
<protein>
    <submittedName>
        <fullName evidence="11">Nitric oxide reductase flavorubredoxin reductase</fullName>
    </submittedName>
</protein>
<dbReference type="Pfam" id="PF07992">
    <property type="entry name" value="Pyr_redox_2"/>
    <property type="match status" value="1"/>
</dbReference>
<dbReference type="NCBIfam" id="NF003437">
    <property type="entry name" value="PRK04965.1"/>
    <property type="match status" value="1"/>
</dbReference>
<evidence type="ECO:0000259" key="10">
    <source>
        <dbReference type="Pfam" id="PF18113"/>
    </source>
</evidence>
<dbReference type="InterPro" id="IPR050260">
    <property type="entry name" value="FAD-bd_OxRdtase"/>
</dbReference>
<sequence length="380" mass="41098">MNPITIIGSGFAAYQLVKTLRRFNAEVPIRVITADEGHDYNKPDLSHVVSKQQSPADLITATASEFVEQQNIELCAEHFVSNIDTEQKVVVANDNSFAYSSLVLATGAKPFMPPIEGLKESQPITLNSLQEFAQYEARLNKAESVMVIGGGLIGVEISMDLASANKKVTLSEPSARLMSNQLPELIALKLDQSMRSMNVDLKLGQGVKQVSKTDAGFVLLLDNGDVVNVDEVIVCTGLISNTILAKDAGISTNRGICVDDAMQTSCEDIYALGDCAEQNGQVRAYLQPTVISASSLAKTLLGERTSVVLPNMMVKVKTPSYPIQIGGTTLERAVSRWNLDVQADGIVAKAFNEEDVMIGFVATKEKTKQAFPLLRELSTQ</sequence>
<dbReference type="Pfam" id="PF18113">
    <property type="entry name" value="Rbx_binding"/>
    <property type="match status" value="1"/>
</dbReference>
<proteinExistence type="inferred from homology"/>
<dbReference type="InterPro" id="IPR023753">
    <property type="entry name" value="FAD/NAD-binding_dom"/>
</dbReference>
<evidence type="ECO:0000256" key="3">
    <source>
        <dbReference type="ARBA" id="ARBA00006442"/>
    </source>
</evidence>
<keyword evidence="5" id="KW-0285">Flavoprotein</keyword>
<evidence type="ECO:0000256" key="6">
    <source>
        <dbReference type="ARBA" id="ARBA00022827"/>
    </source>
</evidence>
<evidence type="ECO:0000256" key="4">
    <source>
        <dbReference type="ARBA" id="ARBA00022490"/>
    </source>
</evidence>
<accession>V5FR46</accession>
<dbReference type="GO" id="GO:0016491">
    <property type="term" value="F:oxidoreductase activity"/>
    <property type="evidence" value="ECO:0007669"/>
    <property type="project" value="UniProtKB-KW"/>
</dbReference>
<dbReference type="PANTHER" id="PTHR43429">
    <property type="entry name" value="PYRIDINE NUCLEOTIDE-DISULFIDE OXIDOREDUCTASE DOMAIN-CONTAINING"/>
    <property type="match status" value="1"/>
</dbReference>
<dbReference type="Gene3D" id="3.50.50.60">
    <property type="entry name" value="FAD/NAD(P)-binding domain"/>
    <property type="match status" value="2"/>
</dbReference>
<keyword evidence="8" id="KW-0520">NAD</keyword>
<keyword evidence="4" id="KW-0963">Cytoplasm</keyword>
<dbReference type="PANTHER" id="PTHR43429:SF3">
    <property type="entry name" value="NITRITE REDUCTASE [NAD(P)H]"/>
    <property type="match status" value="1"/>
</dbReference>
<evidence type="ECO:0000256" key="7">
    <source>
        <dbReference type="ARBA" id="ARBA00023002"/>
    </source>
</evidence>
<keyword evidence="12" id="KW-1185">Reference proteome</keyword>
<dbReference type="Proteomes" id="UP000017800">
    <property type="component" value="Unassembled WGS sequence"/>
</dbReference>
<evidence type="ECO:0000259" key="9">
    <source>
        <dbReference type="Pfam" id="PF07992"/>
    </source>
</evidence>
<evidence type="ECO:0000256" key="1">
    <source>
        <dbReference type="ARBA" id="ARBA00001974"/>
    </source>
</evidence>
<evidence type="ECO:0000313" key="11">
    <source>
        <dbReference type="EMBL" id="GAD91147.1"/>
    </source>
</evidence>